<dbReference type="AlphaFoldDB" id="A0A443HJF1"/>
<name>A0A443HJF1_BYSSP</name>
<feature type="chain" id="PRO_5019421411" evidence="1">
    <location>
        <begin position="19"/>
        <end position="123"/>
    </location>
</feature>
<evidence type="ECO:0000256" key="1">
    <source>
        <dbReference type="SAM" id="SignalP"/>
    </source>
</evidence>
<dbReference type="VEuPathDB" id="FungiDB:C8Q69DRAFT_448045"/>
<dbReference type="Proteomes" id="UP000283841">
    <property type="component" value="Unassembled WGS sequence"/>
</dbReference>
<accession>A0A443HJF1</accession>
<gene>
    <name evidence="2" type="ORF">C8Q69DRAFT_448045</name>
</gene>
<dbReference type="GeneID" id="39598540"/>
<feature type="signal peptide" evidence="1">
    <location>
        <begin position="1"/>
        <end position="18"/>
    </location>
</feature>
<comment type="caution">
    <text evidence="2">The sequence shown here is derived from an EMBL/GenBank/DDBJ whole genome shotgun (WGS) entry which is preliminary data.</text>
</comment>
<dbReference type="EMBL" id="RCNU01000015">
    <property type="protein sequence ID" value="RWQ91962.1"/>
    <property type="molecule type" value="Genomic_DNA"/>
</dbReference>
<protein>
    <submittedName>
        <fullName evidence="2">Uncharacterized protein</fullName>
    </submittedName>
</protein>
<keyword evidence="3" id="KW-1185">Reference proteome</keyword>
<reference evidence="2 3" key="1">
    <citation type="journal article" date="2018" name="Front. Microbiol.">
        <title>Genomic and genetic insights into a cosmopolitan fungus, Paecilomyces variotii (Eurotiales).</title>
        <authorList>
            <person name="Urquhart A.S."/>
            <person name="Mondo S.J."/>
            <person name="Makela M.R."/>
            <person name="Hane J.K."/>
            <person name="Wiebenga A."/>
            <person name="He G."/>
            <person name="Mihaltcheva S."/>
            <person name="Pangilinan J."/>
            <person name="Lipzen A."/>
            <person name="Barry K."/>
            <person name="de Vries R.P."/>
            <person name="Grigoriev I.V."/>
            <person name="Idnurm A."/>
        </authorList>
    </citation>
    <scope>NUCLEOTIDE SEQUENCE [LARGE SCALE GENOMIC DNA]</scope>
    <source>
        <strain evidence="2 3">CBS 101075</strain>
    </source>
</reference>
<sequence>MAFVIGLLLSRETAWIAGQVGVPADESCRSHGGERHDQPLNHASGLRVPWKAWGKSGLRTSSKFEQSSRGLILIPGSWDSTVYKLYSATFSASLVNGAGTLAICDRTLQAFIRWFIDCPNWII</sequence>
<organism evidence="2 3">
    <name type="scientific">Byssochlamys spectabilis</name>
    <name type="common">Paecilomyces variotii</name>
    <dbReference type="NCBI Taxonomy" id="264951"/>
    <lineage>
        <taxon>Eukaryota</taxon>
        <taxon>Fungi</taxon>
        <taxon>Dikarya</taxon>
        <taxon>Ascomycota</taxon>
        <taxon>Pezizomycotina</taxon>
        <taxon>Eurotiomycetes</taxon>
        <taxon>Eurotiomycetidae</taxon>
        <taxon>Eurotiales</taxon>
        <taxon>Thermoascaceae</taxon>
        <taxon>Paecilomyces</taxon>
    </lineage>
</organism>
<keyword evidence="1" id="KW-0732">Signal</keyword>
<dbReference type="RefSeq" id="XP_028481607.1">
    <property type="nucleotide sequence ID" value="XM_028629263.1"/>
</dbReference>
<proteinExistence type="predicted"/>
<evidence type="ECO:0000313" key="2">
    <source>
        <dbReference type="EMBL" id="RWQ91962.1"/>
    </source>
</evidence>
<evidence type="ECO:0000313" key="3">
    <source>
        <dbReference type="Proteomes" id="UP000283841"/>
    </source>
</evidence>